<organism evidence="3 4">
    <name type="scientific">Rhodococcus rhodochrous</name>
    <dbReference type="NCBI Taxonomy" id="1829"/>
    <lineage>
        <taxon>Bacteria</taxon>
        <taxon>Bacillati</taxon>
        <taxon>Actinomycetota</taxon>
        <taxon>Actinomycetes</taxon>
        <taxon>Mycobacteriales</taxon>
        <taxon>Nocardiaceae</taxon>
        <taxon>Rhodococcus</taxon>
    </lineage>
</organism>
<sequence length="162" mass="16855">MNHERDEALDALREIHARRSQILATTRPAQLPRSYLITTALAFTAVGISTDLTVPLRPIVQLAALLCLLAAVATLTGGAPARPNRTEVRTSPQAATGVVVLAVGALAGAGAVRAGLPLARITRWIGRRDDLVYVGTAGPSTLHPAGTSCMNPPSCSRTDSTS</sequence>
<feature type="compositionally biased region" description="Polar residues" evidence="1">
    <location>
        <begin position="148"/>
        <end position="162"/>
    </location>
</feature>
<evidence type="ECO:0000256" key="1">
    <source>
        <dbReference type="SAM" id="MobiDB-lite"/>
    </source>
</evidence>
<feature type="region of interest" description="Disordered" evidence="1">
    <location>
        <begin position="143"/>
        <end position="162"/>
    </location>
</feature>
<dbReference type="AlphaFoldDB" id="A0AAW4XQK3"/>
<protein>
    <recommendedName>
        <fullName evidence="5">DUF3040 domain-containing protein</fullName>
    </recommendedName>
</protein>
<feature type="transmembrane region" description="Helical" evidence="2">
    <location>
        <begin position="59"/>
        <end position="78"/>
    </location>
</feature>
<evidence type="ECO:0000313" key="4">
    <source>
        <dbReference type="Proteomes" id="UP001198630"/>
    </source>
</evidence>
<gene>
    <name evidence="3" type="ORF">LQ384_28270</name>
</gene>
<accession>A0AAW4XQK3</accession>
<dbReference type="RefSeq" id="WP_144376959.1">
    <property type="nucleotide sequence ID" value="NZ_JAJNCO010000037.1"/>
</dbReference>
<dbReference type="Proteomes" id="UP001198630">
    <property type="component" value="Unassembled WGS sequence"/>
</dbReference>
<evidence type="ECO:0000313" key="3">
    <source>
        <dbReference type="EMBL" id="MCD2114975.1"/>
    </source>
</evidence>
<comment type="caution">
    <text evidence="3">The sequence shown here is derived from an EMBL/GenBank/DDBJ whole genome shotgun (WGS) entry which is preliminary data.</text>
</comment>
<evidence type="ECO:0000256" key="2">
    <source>
        <dbReference type="SAM" id="Phobius"/>
    </source>
</evidence>
<evidence type="ECO:0008006" key="5">
    <source>
        <dbReference type="Google" id="ProtNLM"/>
    </source>
</evidence>
<dbReference type="EMBL" id="JAJNCO010000037">
    <property type="protein sequence ID" value="MCD2114975.1"/>
    <property type="molecule type" value="Genomic_DNA"/>
</dbReference>
<reference evidence="3" key="1">
    <citation type="submission" date="2021-11" db="EMBL/GenBank/DDBJ databases">
        <title>Development of a sustainable strategy for remediation of hydrocarbon-contaminated territories based on the waste exchange concept.</title>
        <authorList>
            <person name="Elkin A."/>
        </authorList>
    </citation>
    <scope>NUCLEOTIDE SEQUENCE</scope>
    <source>
        <strain evidence="3">IEGM 757</strain>
    </source>
</reference>
<name>A0AAW4XQK3_RHORH</name>
<feature type="transmembrane region" description="Helical" evidence="2">
    <location>
        <begin position="98"/>
        <end position="119"/>
    </location>
</feature>
<feature type="transmembrane region" description="Helical" evidence="2">
    <location>
        <begin position="35"/>
        <end position="52"/>
    </location>
</feature>
<proteinExistence type="predicted"/>
<dbReference type="GeneID" id="41085639"/>
<keyword evidence="2" id="KW-0472">Membrane</keyword>
<keyword evidence="2" id="KW-0812">Transmembrane</keyword>
<keyword evidence="2" id="KW-1133">Transmembrane helix</keyword>